<organism evidence="5 6">
    <name type="scientific">Gilvimarinus algae</name>
    <dbReference type="NCBI Taxonomy" id="3058037"/>
    <lineage>
        <taxon>Bacteria</taxon>
        <taxon>Pseudomonadati</taxon>
        <taxon>Pseudomonadota</taxon>
        <taxon>Gammaproteobacteria</taxon>
        <taxon>Cellvibrionales</taxon>
        <taxon>Cellvibrionaceae</taxon>
        <taxon>Gilvimarinus</taxon>
    </lineage>
</organism>
<evidence type="ECO:0000256" key="1">
    <source>
        <dbReference type="SAM" id="MobiDB-lite"/>
    </source>
</evidence>
<feature type="domain" description="DUF7939" evidence="4">
    <location>
        <begin position="463"/>
        <end position="542"/>
    </location>
</feature>
<comment type="caution">
    <text evidence="5">The sequence shown here is derived from an EMBL/GenBank/DDBJ whole genome shotgun (WGS) entry which is preliminary data.</text>
</comment>
<dbReference type="Proteomes" id="UP001168380">
    <property type="component" value="Unassembled WGS sequence"/>
</dbReference>
<accession>A0ABT8TDK1</accession>
<keyword evidence="2" id="KW-1133">Transmembrane helix</keyword>
<keyword evidence="6" id="KW-1185">Reference proteome</keyword>
<evidence type="ECO:0000313" key="5">
    <source>
        <dbReference type="EMBL" id="MDO3382201.1"/>
    </source>
</evidence>
<dbReference type="Pfam" id="PF25607">
    <property type="entry name" value="DUF7939"/>
    <property type="match status" value="1"/>
</dbReference>
<feature type="transmembrane region" description="Helical" evidence="2">
    <location>
        <begin position="421"/>
        <end position="443"/>
    </location>
</feature>
<dbReference type="InterPro" id="IPR057699">
    <property type="entry name" value="DUF7939"/>
</dbReference>
<reference evidence="5" key="1">
    <citation type="submission" date="2023-07" db="EMBL/GenBank/DDBJ databases">
        <title>Gilvimarinus algae sp. nov., isolated from the surface of Kelp.</title>
        <authorList>
            <person name="Sun Y.Y."/>
            <person name="Gong Y."/>
            <person name="Du Z.J."/>
        </authorList>
    </citation>
    <scope>NUCLEOTIDE SEQUENCE</scope>
    <source>
        <strain evidence="5">SDUM040014</strain>
    </source>
</reference>
<dbReference type="Pfam" id="PF13584">
    <property type="entry name" value="BatD"/>
    <property type="match status" value="2"/>
</dbReference>
<evidence type="ECO:0000313" key="6">
    <source>
        <dbReference type="Proteomes" id="UP001168380"/>
    </source>
</evidence>
<protein>
    <submittedName>
        <fullName evidence="5">BatD family protein</fullName>
    </submittedName>
</protein>
<feature type="region of interest" description="Disordered" evidence="1">
    <location>
        <begin position="545"/>
        <end position="566"/>
    </location>
</feature>
<keyword evidence="3" id="KW-0732">Signal</keyword>
<dbReference type="RefSeq" id="WP_302712361.1">
    <property type="nucleotide sequence ID" value="NZ_JAULRT010000052.1"/>
</dbReference>
<keyword evidence="2" id="KW-0812">Transmembrane</keyword>
<dbReference type="PANTHER" id="PTHR40940">
    <property type="entry name" value="PROTEIN BATD-RELATED"/>
    <property type="match status" value="1"/>
</dbReference>
<evidence type="ECO:0000259" key="4">
    <source>
        <dbReference type="Pfam" id="PF25607"/>
    </source>
</evidence>
<gene>
    <name evidence="5" type="ORF">QWI16_08435</name>
</gene>
<dbReference type="EMBL" id="JAULRT010000052">
    <property type="protein sequence ID" value="MDO3382201.1"/>
    <property type="molecule type" value="Genomic_DNA"/>
</dbReference>
<evidence type="ECO:0000256" key="3">
    <source>
        <dbReference type="SAM" id="SignalP"/>
    </source>
</evidence>
<proteinExistence type="predicted"/>
<dbReference type="PANTHER" id="PTHR40940:SF1">
    <property type="entry name" value="PROTEIN BATD"/>
    <property type="match status" value="1"/>
</dbReference>
<sequence length="566" mass="62277">MARQTRYLPHTLALLLALGWLLAASIAGAATLTAEPGRERLSINDQLNLSVKLKNGRQNATDPDFSVLQGDFEILNISRRTESYTVNWETESYLIWDLVLSPKRRGQLTIPSFQTDGAMSEPVTIEVTDPPSSPADADAELFLSLSASRDSVYVQEQVLITAKLFSKYNWSGKELGNFDLDGAFIEAVSEDEYITEINGTQHLVYEVTFALYPQKSGTLTLPPLEYAVQLRTNNRSLLSFGNGPVRRGRSDSLSIEVKPIPENHGGDTWLPARNVKLTQHFSHDPESLVAGEPVTRRVTIEADGLLPTQLPPIEFAELPGFSSYKDKAQTNEQRSNKGIVSTRTETLAMVPNAAGTSELPPITLRWFNTATGDYETARLPGLTVKATMPANARSVPTATEPEQPGSLAGTGSILATPYIPLWLIISQSVTALLLLVFAGLYFFSPKRSSPRKQEKKSSDQGEWKAVKRAAADKNLPKLRQQLLHWASRHWQRPVRSLDELARLADSAAVNEQLQALDTAIYGGKNSAFDPGQLLPMIQALRVNKRDAKQAGPAPLYPETGHHEHAP</sequence>
<feature type="signal peptide" evidence="3">
    <location>
        <begin position="1"/>
        <end position="29"/>
    </location>
</feature>
<feature type="chain" id="PRO_5046744699" evidence="3">
    <location>
        <begin position="30"/>
        <end position="566"/>
    </location>
</feature>
<name>A0ABT8TDK1_9GAMM</name>
<dbReference type="InterPro" id="IPR025738">
    <property type="entry name" value="BatD"/>
</dbReference>
<evidence type="ECO:0000256" key="2">
    <source>
        <dbReference type="SAM" id="Phobius"/>
    </source>
</evidence>
<keyword evidence="2" id="KW-0472">Membrane</keyword>